<dbReference type="Proteomes" id="UP000708338">
    <property type="component" value="Unassembled WGS sequence"/>
</dbReference>
<evidence type="ECO:0000313" key="2">
    <source>
        <dbReference type="Proteomes" id="UP000708338"/>
    </source>
</evidence>
<gene>
    <name evidence="1" type="ORF">GPL26_02345</name>
</gene>
<dbReference type="InterPro" id="IPR052163">
    <property type="entry name" value="DGC-Regulatory_Protein"/>
</dbReference>
<organism evidence="1 2">
    <name type="scientific">Enterocloster citroniae</name>
    <dbReference type="NCBI Taxonomy" id="358743"/>
    <lineage>
        <taxon>Bacteria</taxon>
        <taxon>Bacillati</taxon>
        <taxon>Bacillota</taxon>
        <taxon>Clostridia</taxon>
        <taxon>Lachnospirales</taxon>
        <taxon>Lachnospiraceae</taxon>
        <taxon>Enterocloster</taxon>
    </lineage>
</organism>
<comment type="caution">
    <text evidence="1">The sequence shown here is derived from an EMBL/GenBank/DDBJ whole genome shotgun (WGS) entry which is preliminary data.</text>
</comment>
<dbReference type="NCBIfam" id="TIGR00254">
    <property type="entry name" value="GGDEF"/>
    <property type="match status" value="1"/>
</dbReference>
<dbReference type="InterPro" id="IPR000160">
    <property type="entry name" value="GGDEF_dom"/>
</dbReference>
<proteinExistence type="predicted"/>
<reference evidence="1" key="1">
    <citation type="journal article" date="2021" name="Gut Microbes">
        <title>A synthetic consortium of 100 gut commensals modulates the composition and function in a colon model of the microbiome of elderly subjects.</title>
        <authorList>
            <person name="Perez M."/>
            <person name="Ntemiri A."/>
            <person name="Tan H."/>
            <person name="Harris H.M.B."/>
            <person name="Roager H.M."/>
            <person name="Ribiere C."/>
            <person name="O'Toole P.W."/>
        </authorList>
    </citation>
    <scope>NUCLEOTIDE SEQUENCE</scope>
    <source>
        <strain evidence="1">MCC335</strain>
    </source>
</reference>
<dbReference type="EMBL" id="WQPS01000003">
    <property type="protein sequence ID" value="MBT9808483.1"/>
    <property type="molecule type" value="Genomic_DNA"/>
</dbReference>
<dbReference type="CDD" id="cd01949">
    <property type="entry name" value="GGDEF"/>
    <property type="match status" value="1"/>
</dbReference>
<dbReference type="PANTHER" id="PTHR46663">
    <property type="entry name" value="DIGUANYLATE CYCLASE DGCT-RELATED"/>
    <property type="match status" value="1"/>
</dbReference>
<dbReference type="SUPFAM" id="SSF55073">
    <property type="entry name" value="Nucleotide cyclase"/>
    <property type="match status" value="1"/>
</dbReference>
<evidence type="ECO:0000313" key="1">
    <source>
        <dbReference type="EMBL" id="MBT9808483.1"/>
    </source>
</evidence>
<dbReference type="RefSeq" id="WP_007863789.1">
    <property type="nucleotide sequence ID" value="NZ_CABJDD010000005.1"/>
</dbReference>
<dbReference type="PANTHER" id="PTHR46663:SF4">
    <property type="entry name" value="DIGUANYLATE CYCLASE DGCT-RELATED"/>
    <property type="match status" value="1"/>
</dbReference>
<sequence length="461" mass="52944">MDGKLDERKPQNRMVLDAEREKEYAGSLSGIFDELVECNIATGQCRSIFFTKDKSCLCVNRTLEDFQAFAWERIHPEECGMFLGIFNKKRMEEAAGKGEHLYLEFRCLRKTGGYTWTRVLLIPEKHCRDIMLCYGIDLGQEDREVHVLKQIVDRYVYRNCDYLICLDASKDAYTLLRRNEGASLFPPDSSGSYSRMIGFFIDTYVAKEDRERVRKEMQMDHVLSVLDKEGEHTVSYGVTDSGKGYFRKRFQYVYYDRANHIVLLMRTDITKEYKEQCRQKERLRDALQHARVDSLTGLFNRQAIHREIGRFLNDPRHPRAVLLFMDLDNFKNVNDTMGHRSGDQVLCQVAELFRNTLRSSDLIGRVGGDEFVAFLTGVVSEEEGMECARRLCDAVGGITDPMLGPMKLSCSIGGAVCPRDGQDYDTLFVKADAAVYEAKHRGKNQCVFYMPGMDHSTSSMS</sequence>
<protein>
    <submittedName>
        <fullName evidence="1">Diguanylate cyclase</fullName>
    </submittedName>
</protein>
<dbReference type="PROSITE" id="PS50887">
    <property type="entry name" value="GGDEF"/>
    <property type="match status" value="1"/>
</dbReference>
<accession>A0A3E2VF61</accession>
<dbReference type="Pfam" id="PF00990">
    <property type="entry name" value="GGDEF"/>
    <property type="match status" value="1"/>
</dbReference>
<dbReference type="Gene3D" id="3.30.70.270">
    <property type="match status" value="1"/>
</dbReference>
<dbReference type="InterPro" id="IPR029787">
    <property type="entry name" value="Nucleotide_cyclase"/>
</dbReference>
<dbReference type="AlphaFoldDB" id="A0A3E2VF61"/>
<dbReference type="SMART" id="SM00267">
    <property type="entry name" value="GGDEF"/>
    <property type="match status" value="1"/>
</dbReference>
<name>A0A3E2VF61_9FIRM</name>
<dbReference type="InterPro" id="IPR043128">
    <property type="entry name" value="Rev_trsase/Diguanyl_cyclase"/>
</dbReference>